<organism evidence="3 4">
    <name type="scientific">Necator americanus</name>
    <name type="common">Human hookworm</name>
    <dbReference type="NCBI Taxonomy" id="51031"/>
    <lineage>
        <taxon>Eukaryota</taxon>
        <taxon>Metazoa</taxon>
        <taxon>Ecdysozoa</taxon>
        <taxon>Nematoda</taxon>
        <taxon>Chromadorea</taxon>
        <taxon>Rhabditida</taxon>
        <taxon>Rhabditina</taxon>
        <taxon>Rhabditomorpha</taxon>
        <taxon>Strongyloidea</taxon>
        <taxon>Ancylostomatidae</taxon>
        <taxon>Bunostominae</taxon>
        <taxon>Necator</taxon>
    </lineage>
</organism>
<proteinExistence type="predicted"/>
<dbReference type="InterPro" id="IPR000477">
    <property type="entry name" value="RT_dom"/>
</dbReference>
<reference evidence="3 4" key="1">
    <citation type="submission" date="2023-08" db="EMBL/GenBank/DDBJ databases">
        <title>A Necator americanus chromosomal reference genome.</title>
        <authorList>
            <person name="Ilik V."/>
            <person name="Petrzelkova K.J."/>
            <person name="Pardy F."/>
            <person name="Fuh T."/>
            <person name="Niatou-Singa F.S."/>
            <person name="Gouil Q."/>
            <person name="Baker L."/>
            <person name="Ritchie M.E."/>
            <person name="Jex A.R."/>
            <person name="Gazzola D."/>
            <person name="Li H."/>
            <person name="Toshio Fujiwara R."/>
            <person name="Zhan B."/>
            <person name="Aroian R.V."/>
            <person name="Pafco B."/>
            <person name="Schwarz E.M."/>
        </authorList>
    </citation>
    <scope>NUCLEOTIDE SEQUENCE [LARGE SCALE GENOMIC DNA]</scope>
    <source>
        <strain evidence="3 4">Aroian</strain>
        <tissue evidence="3">Whole animal</tissue>
    </source>
</reference>
<evidence type="ECO:0000256" key="1">
    <source>
        <dbReference type="SAM" id="MobiDB-lite"/>
    </source>
</evidence>
<feature type="region of interest" description="Disordered" evidence="1">
    <location>
        <begin position="55"/>
        <end position="80"/>
    </location>
</feature>
<sequence>MPNQEVVIVGMDANAKMGLEKQSDVLEKWYYPAGNEESATPSAHVARSTFLTLEEQRKLQDTVPEEKPSSSSSTKNRHGSTLQGKRILFYYRGGSLLLDLRNENPRTILVNLHRQFQRDRDSEWTSEAKEFEKVWEDKNPPNAYPLLKKYSGEMKRCSPVLNTASGKAVLLNALRVVPEKFVRLLDDMNQRTAAVRTLAGCTTPCEVVTGARQEPVAGPLLFIFAIDNIMQRTVDQCPADIVLAPSGCPLTDLEYADDVVIFAESSTKLQHVVNLISKLAAAYGLRLLPDKCHLRVHAERKLLRQLLGYFWPRVCHNEDLYAEIDVVYRRMTSGRHQHLAPPSKTELVKQDLRILGVDRQFRRDARFRRISNSDEWIDSVRALAEDRERWACSKTTHFGEDAVTNLAILWQKVVIAIVDMSLRDFHFSLKLSIASSIFCRRISPLLSRDFDACAF</sequence>
<evidence type="ECO:0000259" key="2">
    <source>
        <dbReference type="Pfam" id="PF00078"/>
    </source>
</evidence>
<evidence type="ECO:0000313" key="4">
    <source>
        <dbReference type="Proteomes" id="UP001303046"/>
    </source>
</evidence>
<feature type="compositionally biased region" description="Basic and acidic residues" evidence="1">
    <location>
        <begin position="55"/>
        <end position="68"/>
    </location>
</feature>
<gene>
    <name evidence="3" type="primary">Necator_chrX.g22500</name>
    <name evidence="3" type="ORF">RB195_022337</name>
</gene>
<dbReference type="Proteomes" id="UP001303046">
    <property type="component" value="Unassembled WGS sequence"/>
</dbReference>
<dbReference type="PANTHER" id="PTHR47027:SF20">
    <property type="entry name" value="REVERSE TRANSCRIPTASE-LIKE PROTEIN WITH RNA-DIRECTED DNA POLYMERASE DOMAIN"/>
    <property type="match status" value="1"/>
</dbReference>
<accession>A0ABR1EHJ6</accession>
<dbReference type="EMBL" id="JAVFWL010000006">
    <property type="protein sequence ID" value="KAK6761231.1"/>
    <property type="molecule type" value="Genomic_DNA"/>
</dbReference>
<dbReference type="SUPFAM" id="SSF56672">
    <property type="entry name" value="DNA/RNA polymerases"/>
    <property type="match status" value="1"/>
</dbReference>
<dbReference type="InterPro" id="IPR043502">
    <property type="entry name" value="DNA/RNA_pol_sf"/>
</dbReference>
<keyword evidence="4" id="KW-1185">Reference proteome</keyword>
<protein>
    <recommendedName>
        <fullName evidence="2">Reverse transcriptase domain-containing protein</fullName>
    </recommendedName>
</protein>
<evidence type="ECO:0000313" key="3">
    <source>
        <dbReference type="EMBL" id="KAK6761231.1"/>
    </source>
</evidence>
<feature type="domain" description="Reverse transcriptase" evidence="2">
    <location>
        <begin position="206"/>
        <end position="296"/>
    </location>
</feature>
<name>A0ABR1EHJ6_NECAM</name>
<comment type="caution">
    <text evidence="3">The sequence shown here is derived from an EMBL/GenBank/DDBJ whole genome shotgun (WGS) entry which is preliminary data.</text>
</comment>
<dbReference type="PANTHER" id="PTHR47027">
    <property type="entry name" value="REVERSE TRANSCRIPTASE DOMAIN-CONTAINING PROTEIN"/>
    <property type="match status" value="1"/>
</dbReference>
<dbReference type="Pfam" id="PF00078">
    <property type="entry name" value="RVT_1"/>
    <property type="match status" value="1"/>
</dbReference>